<comment type="caution">
    <text evidence="2">The sequence shown here is derived from an EMBL/GenBank/DDBJ whole genome shotgun (WGS) entry which is preliminary data.</text>
</comment>
<dbReference type="PROSITE" id="PS00061">
    <property type="entry name" value="ADH_SHORT"/>
    <property type="match status" value="1"/>
</dbReference>
<dbReference type="InterPro" id="IPR020904">
    <property type="entry name" value="Sc_DH/Rdtase_CS"/>
</dbReference>
<dbReference type="OrthoDB" id="9793325at2"/>
<dbReference type="PANTHER" id="PTHR42879:SF6">
    <property type="entry name" value="NADPH-DEPENDENT REDUCTASE BACG"/>
    <property type="match status" value="1"/>
</dbReference>
<dbReference type="PRINTS" id="PR00080">
    <property type="entry name" value="SDRFAMILY"/>
</dbReference>
<dbReference type="PANTHER" id="PTHR42879">
    <property type="entry name" value="3-OXOACYL-(ACYL-CARRIER-PROTEIN) REDUCTASE"/>
    <property type="match status" value="1"/>
</dbReference>
<dbReference type="SUPFAM" id="SSF51735">
    <property type="entry name" value="NAD(P)-binding Rossmann-fold domains"/>
    <property type="match status" value="1"/>
</dbReference>
<dbReference type="STRING" id="1348853.LK12_21875"/>
<evidence type="ECO:0000256" key="1">
    <source>
        <dbReference type="ARBA" id="ARBA00006484"/>
    </source>
</evidence>
<comment type="similarity">
    <text evidence="1">Belongs to the short-chain dehydrogenases/reductases (SDR) family.</text>
</comment>
<reference evidence="2 3" key="1">
    <citation type="submission" date="2014-10" db="EMBL/GenBank/DDBJ databases">
        <title>Genome sequence of Novosphingobium malaysiense MUSC 273(T).</title>
        <authorList>
            <person name="Lee L.-H."/>
        </authorList>
    </citation>
    <scope>NUCLEOTIDE SEQUENCE [LARGE SCALE GENOMIC DNA]</scope>
    <source>
        <strain evidence="2 3">MUSC 273</strain>
    </source>
</reference>
<dbReference type="PRINTS" id="PR00081">
    <property type="entry name" value="GDHRDH"/>
</dbReference>
<sequence length="280" mass="29423">MDLDLAGKRALVTGSNSGIGKGIAQVLAGEGCTVAIHGRDHARCEDAVAEIVAAGGKAVSATGDLASEAGCAGVAASLHDQLGGIDILVNNAGGRASSHRNDGVERPENPGWLETPWADWVWTYEQNVGAAVRLIQSYVPGMKERGWGRVINIASAAATQTEPDLADYAAAKAAMVNLTSSLAKTLAHTGITVNTISPGAVETPSLRRSFTDLAARLGWDSEDWDEIERRMTRELIPIAADRFGRPEDIGRMVALLASPLSAYMTGANYRVDGGQCRSIN</sequence>
<dbReference type="InterPro" id="IPR036291">
    <property type="entry name" value="NAD(P)-bd_dom_sf"/>
</dbReference>
<dbReference type="AlphaFoldDB" id="A0A0B1ZDR1"/>
<name>A0A0B1ZDR1_9SPHN</name>
<dbReference type="FunFam" id="3.40.50.720:FF:000084">
    <property type="entry name" value="Short-chain dehydrogenase reductase"/>
    <property type="match status" value="1"/>
</dbReference>
<dbReference type="Gene3D" id="3.40.50.720">
    <property type="entry name" value="NAD(P)-binding Rossmann-like Domain"/>
    <property type="match status" value="1"/>
</dbReference>
<evidence type="ECO:0000313" key="3">
    <source>
        <dbReference type="Proteomes" id="UP000031057"/>
    </source>
</evidence>
<accession>A0A0B1ZDR1</accession>
<evidence type="ECO:0000313" key="2">
    <source>
        <dbReference type="EMBL" id="KHK89174.1"/>
    </source>
</evidence>
<dbReference type="GO" id="GO:0032787">
    <property type="term" value="P:monocarboxylic acid metabolic process"/>
    <property type="evidence" value="ECO:0007669"/>
    <property type="project" value="UniProtKB-ARBA"/>
</dbReference>
<dbReference type="EMBL" id="JTDI01000008">
    <property type="protein sequence ID" value="KHK89174.1"/>
    <property type="molecule type" value="Genomic_DNA"/>
</dbReference>
<organism evidence="2 3">
    <name type="scientific">Novosphingobium malaysiense</name>
    <dbReference type="NCBI Taxonomy" id="1348853"/>
    <lineage>
        <taxon>Bacteria</taxon>
        <taxon>Pseudomonadati</taxon>
        <taxon>Pseudomonadota</taxon>
        <taxon>Alphaproteobacteria</taxon>
        <taxon>Sphingomonadales</taxon>
        <taxon>Sphingomonadaceae</taxon>
        <taxon>Novosphingobium</taxon>
    </lineage>
</organism>
<proteinExistence type="inferred from homology"/>
<dbReference type="Proteomes" id="UP000031057">
    <property type="component" value="Unassembled WGS sequence"/>
</dbReference>
<keyword evidence="3" id="KW-1185">Reference proteome</keyword>
<gene>
    <name evidence="2" type="ORF">LK12_21875</name>
</gene>
<dbReference type="InterPro" id="IPR002347">
    <property type="entry name" value="SDR_fam"/>
</dbReference>
<dbReference type="Pfam" id="PF13561">
    <property type="entry name" value="adh_short_C2"/>
    <property type="match status" value="1"/>
</dbReference>
<protein>
    <submittedName>
        <fullName evidence="2">Short-chain dehydrogenase</fullName>
    </submittedName>
</protein>
<dbReference type="RefSeq" id="WP_039289829.1">
    <property type="nucleotide sequence ID" value="NZ_JTDI01000008.1"/>
</dbReference>
<dbReference type="InterPro" id="IPR050259">
    <property type="entry name" value="SDR"/>
</dbReference>